<feature type="transmembrane region" description="Helical" evidence="1">
    <location>
        <begin position="165"/>
        <end position="184"/>
    </location>
</feature>
<reference evidence="3" key="1">
    <citation type="submission" date="2014-12" db="EMBL/GenBank/DDBJ databases">
        <title>Genome Sequence of Valsa Canker Pathogens Uncovers a Specific Adaption of Colonization on Woody Bark.</title>
        <authorList>
            <person name="Yin Z."/>
            <person name="Liu H."/>
            <person name="Gao X."/>
            <person name="Li Z."/>
            <person name="Song N."/>
            <person name="Ke X."/>
            <person name="Dai Q."/>
            <person name="Wu Y."/>
            <person name="Sun Y."/>
            <person name="Xu J.-R."/>
            <person name="Kang Z.K."/>
            <person name="Wang L."/>
            <person name="Huang L."/>
        </authorList>
    </citation>
    <scope>NUCLEOTIDE SEQUENCE [LARGE SCALE GENOMIC DNA]</scope>
    <source>
        <strain evidence="3">SXYL134</strain>
    </source>
</reference>
<accession>A0A194UYL6</accession>
<protein>
    <submittedName>
        <fullName evidence="2">Uncharacterized protein</fullName>
    </submittedName>
</protein>
<proteinExistence type="predicted"/>
<feature type="transmembrane region" description="Helical" evidence="1">
    <location>
        <begin position="141"/>
        <end position="159"/>
    </location>
</feature>
<dbReference type="Proteomes" id="UP000078576">
    <property type="component" value="Unassembled WGS sequence"/>
</dbReference>
<name>A0A194UYL6_CYTMA</name>
<evidence type="ECO:0000313" key="2">
    <source>
        <dbReference type="EMBL" id="KUI56686.1"/>
    </source>
</evidence>
<gene>
    <name evidence="2" type="ORF">VP1G_10830</name>
</gene>
<dbReference type="AlphaFoldDB" id="A0A194UYL6"/>
<dbReference type="STRING" id="694573.A0A194UYL6"/>
<dbReference type="Gene3D" id="1.20.58.340">
    <property type="entry name" value="Magnesium transport protein CorA, transmembrane region"/>
    <property type="match status" value="1"/>
</dbReference>
<dbReference type="EMBL" id="KN714691">
    <property type="protein sequence ID" value="KUI56686.1"/>
    <property type="molecule type" value="Genomic_DNA"/>
</dbReference>
<dbReference type="OrthoDB" id="5428055at2759"/>
<dbReference type="GO" id="GO:0046873">
    <property type="term" value="F:metal ion transmembrane transporter activity"/>
    <property type="evidence" value="ECO:0007669"/>
    <property type="project" value="InterPro"/>
</dbReference>
<keyword evidence="3" id="KW-1185">Reference proteome</keyword>
<dbReference type="Pfam" id="PF01544">
    <property type="entry name" value="CorA"/>
    <property type="match status" value="1"/>
</dbReference>
<keyword evidence="1" id="KW-1133">Transmembrane helix</keyword>
<evidence type="ECO:0000256" key="1">
    <source>
        <dbReference type="SAM" id="Phobius"/>
    </source>
</evidence>
<evidence type="ECO:0000313" key="3">
    <source>
        <dbReference type="Proteomes" id="UP000078576"/>
    </source>
</evidence>
<dbReference type="InterPro" id="IPR002523">
    <property type="entry name" value="MgTranspt_CorA/ZnTranspt_ZntB"/>
</dbReference>
<organism evidence="2 3">
    <name type="scientific">Cytospora mali</name>
    <name type="common">Apple Valsa canker fungus</name>
    <name type="synonym">Valsa mali</name>
    <dbReference type="NCBI Taxonomy" id="578113"/>
    <lineage>
        <taxon>Eukaryota</taxon>
        <taxon>Fungi</taxon>
        <taxon>Dikarya</taxon>
        <taxon>Ascomycota</taxon>
        <taxon>Pezizomycotina</taxon>
        <taxon>Sordariomycetes</taxon>
        <taxon>Sordariomycetidae</taxon>
        <taxon>Diaporthales</taxon>
        <taxon>Cytosporaceae</taxon>
        <taxon>Cytospora</taxon>
    </lineage>
</organism>
<keyword evidence="1" id="KW-0812">Transmembrane</keyword>
<keyword evidence="1" id="KW-0472">Membrane</keyword>
<dbReference type="GO" id="GO:0016020">
    <property type="term" value="C:membrane"/>
    <property type="evidence" value="ECO:0007669"/>
    <property type="project" value="InterPro"/>
</dbReference>
<sequence>MGGSSKTLNLVRTPTEALFMVIFLDTMPFLSSVQTALDRIITASTHGDALQKRPTVSTWRKSLVETQLRLAPLEESISDLVNLLGGERQRLESCQVKFSGRSKRPTQGSKELNRPIRQELSILESQQQLEEAANVTKLTKLAFIFVPLSFVTSAFSMQIKELQDPVPISVVVAAGLVVLGLAYATRLAIRSGITVNFFRGVRATMRGIARVPEDSPTPTRAVLRGILSILPHVSVPFQERCDYCGTHRGGGNGYHCPGKQTFTYDHLDGETIVHEVWLTRILFLGMGRHGTGEASLPLETVHQDESRTVSA</sequence>